<comment type="caution">
    <text evidence="1">The sequence shown here is derived from an EMBL/GenBank/DDBJ whole genome shotgun (WGS) entry which is preliminary data.</text>
</comment>
<proteinExistence type="predicted"/>
<dbReference type="EMBL" id="LAZR01002704">
    <property type="protein sequence ID" value="KKN26629.1"/>
    <property type="molecule type" value="Genomic_DNA"/>
</dbReference>
<evidence type="ECO:0000313" key="1">
    <source>
        <dbReference type="EMBL" id="KKN26629.1"/>
    </source>
</evidence>
<protein>
    <submittedName>
        <fullName evidence="1">Uncharacterized protein</fullName>
    </submittedName>
</protein>
<reference evidence="1" key="1">
    <citation type="journal article" date="2015" name="Nature">
        <title>Complex archaea that bridge the gap between prokaryotes and eukaryotes.</title>
        <authorList>
            <person name="Spang A."/>
            <person name="Saw J.H."/>
            <person name="Jorgensen S.L."/>
            <person name="Zaremba-Niedzwiedzka K."/>
            <person name="Martijn J."/>
            <person name="Lind A.E."/>
            <person name="van Eijk R."/>
            <person name="Schleper C."/>
            <person name="Guy L."/>
            <person name="Ettema T.J."/>
        </authorList>
    </citation>
    <scope>NUCLEOTIDE SEQUENCE</scope>
</reference>
<accession>A0A0F9P946</accession>
<feature type="non-terminal residue" evidence="1">
    <location>
        <position position="1"/>
    </location>
</feature>
<gene>
    <name evidence="1" type="ORF">LCGC14_0872570</name>
</gene>
<dbReference type="AlphaFoldDB" id="A0A0F9P946"/>
<sequence>PILVSHLLITKRIKRPIREIIRIIEGIIFTYRTENRTNAVTSILSDLSPPEISAQAQESIRDAEINETFSRPIASDVMFDVYSITLSAPDITQATDGIFLLNYSNTGTNIYFYWLCVQDENIIRHTSNPANFYDPVRTYSVSNRHYATGTECVNQMDKFSSHRFPEIENLRVFNDRTVILTAC</sequence>
<organism evidence="1">
    <name type="scientific">marine sediment metagenome</name>
    <dbReference type="NCBI Taxonomy" id="412755"/>
    <lineage>
        <taxon>unclassified sequences</taxon>
        <taxon>metagenomes</taxon>
        <taxon>ecological metagenomes</taxon>
    </lineage>
</organism>
<name>A0A0F9P946_9ZZZZ</name>